<keyword evidence="2" id="KW-1185">Reference proteome</keyword>
<organism evidence="1 2">
    <name type="scientific">Leucogyrophana mollusca</name>
    <dbReference type="NCBI Taxonomy" id="85980"/>
    <lineage>
        <taxon>Eukaryota</taxon>
        <taxon>Fungi</taxon>
        <taxon>Dikarya</taxon>
        <taxon>Basidiomycota</taxon>
        <taxon>Agaricomycotina</taxon>
        <taxon>Agaricomycetes</taxon>
        <taxon>Agaricomycetidae</taxon>
        <taxon>Boletales</taxon>
        <taxon>Boletales incertae sedis</taxon>
        <taxon>Leucogyrophana</taxon>
    </lineage>
</organism>
<evidence type="ECO:0000313" key="1">
    <source>
        <dbReference type="EMBL" id="KAH7926772.1"/>
    </source>
</evidence>
<proteinExistence type="predicted"/>
<accession>A0ACB8BMG6</accession>
<name>A0ACB8BMG6_9AGAM</name>
<comment type="caution">
    <text evidence="1">The sequence shown here is derived from an EMBL/GenBank/DDBJ whole genome shotgun (WGS) entry which is preliminary data.</text>
</comment>
<evidence type="ECO:0000313" key="2">
    <source>
        <dbReference type="Proteomes" id="UP000790709"/>
    </source>
</evidence>
<reference evidence="1" key="1">
    <citation type="journal article" date="2021" name="New Phytol.">
        <title>Evolutionary innovations through gain and loss of genes in the ectomycorrhizal Boletales.</title>
        <authorList>
            <person name="Wu G."/>
            <person name="Miyauchi S."/>
            <person name="Morin E."/>
            <person name="Kuo A."/>
            <person name="Drula E."/>
            <person name="Varga T."/>
            <person name="Kohler A."/>
            <person name="Feng B."/>
            <person name="Cao Y."/>
            <person name="Lipzen A."/>
            <person name="Daum C."/>
            <person name="Hundley H."/>
            <person name="Pangilinan J."/>
            <person name="Johnson J."/>
            <person name="Barry K."/>
            <person name="LaButti K."/>
            <person name="Ng V."/>
            <person name="Ahrendt S."/>
            <person name="Min B."/>
            <person name="Choi I.G."/>
            <person name="Park H."/>
            <person name="Plett J.M."/>
            <person name="Magnuson J."/>
            <person name="Spatafora J.W."/>
            <person name="Nagy L.G."/>
            <person name="Henrissat B."/>
            <person name="Grigoriev I.V."/>
            <person name="Yang Z.L."/>
            <person name="Xu J."/>
            <person name="Martin F.M."/>
        </authorList>
    </citation>
    <scope>NUCLEOTIDE SEQUENCE</scope>
    <source>
        <strain evidence="1">KUC20120723A-06</strain>
    </source>
</reference>
<dbReference type="Proteomes" id="UP000790709">
    <property type="component" value="Unassembled WGS sequence"/>
</dbReference>
<dbReference type="EMBL" id="MU266377">
    <property type="protein sequence ID" value="KAH7926772.1"/>
    <property type="molecule type" value="Genomic_DNA"/>
</dbReference>
<gene>
    <name evidence="1" type="ORF">BV22DRAFT_329729</name>
</gene>
<sequence>MDNGQQNEYRGLNLYRPPTIVNAEEYARNRAHINHYKKILEQYEKQNNDAYGRFFTQELEERVRAGQEAEYWHSTIMHQMLFLVPLMGHRR</sequence>
<protein>
    <submittedName>
        <fullName evidence="1">Uncharacterized protein</fullName>
    </submittedName>
</protein>